<dbReference type="Gene3D" id="1.10.1670.10">
    <property type="entry name" value="Helix-hairpin-Helix base-excision DNA repair enzymes (C-terminal)"/>
    <property type="match status" value="1"/>
</dbReference>
<dbReference type="InterPro" id="IPR004026">
    <property type="entry name" value="Ada_DNA_repair_Zn-bd"/>
</dbReference>
<keyword evidence="11" id="KW-0010">Activator</keyword>
<sequence length="516" mass="54992">MHTDTERCVRAVRSKDARFDGMFFTAVLTTGIYCRPSCPVVPPKVENMVFHPSAASCQRAGFRACKRCRPDTSPGSPEWNVRADAVARAMRLIQDGVVDREGVPGLAARLGWSTRQIERQLLAELGAGPLALARAQRAQTARLLIETTAMPMAEIAFAAGFSSVRTFNDTVREVFALAPGELRARAARSSPAASVPRASAASSATAPGVPAGSASSATPGVIALRLPFRAPLNPSNLFGHLAATGVPGVEEWRDGAYRRTLTLPHGHGIVALTPRPDHIACRLSLTDPRDLTLAISRCRWMLDLDADPVAVDGQLRTDPLLAPLVDRAPGRRVPRTVDAAEFAVRAVLGQQVSTAAARTHAARLVTAHGVPIEDPEGGLTHLFPTPEALAGLDPEALALPRSRRTTLLTLVEALADGSLRLGPGGDWAEARARLLALPGFGPWTTEVIAMRALGDPDAFLPGDLGIRRAAQGLGLPSTPAALTARAAHWRPWRAYAVQYLWATDSHPINHLPTEGR</sequence>
<comment type="caution">
    <text evidence="15">The sequence shown here is derived from an EMBL/GenBank/DDBJ whole genome shotgun (WGS) entry which is preliminary data.</text>
</comment>
<evidence type="ECO:0000256" key="13">
    <source>
        <dbReference type="ARBA" id="ARBA00023204"/>
    </source>
</evidence>
<dbReference type="InterPro" id="IPR010316">
    <property type="entry name" value="AlkA_N"/>
</dbReference>
<keyword evidence="5" id="KW-0808">Transferase</keyword>
<dbReference type="SMART" id="SM00478">
    <property type="entry name" value="ENDO3c"/>
    <property type="match status" value="1"/>
</dbReference>
<dbReference type="EMBL" id="JBIBSM010000008">
    <property type="protein sequence ID" value="MFF8277905.1"/>
    <property type="molecule type" value="Genomic_DNA"/>
</dbReference>
<evidence type="ECO:0000256" key="9">
    <source>
        <dbReference type="ARBA" id="ARBA00023015"/>
    </source>
</evidence>
<dbReference type="InterPro" id="IPR009057">
    <property type="entry name" value="Homeodomain-like_sf"/>
</dbReference>
<dbReference type="SUPFAM" id="SSF46689">
    <property type="entry name" value="Homeodomain-like"/>
    <property type="match status" value="1"/>
</dbReference>
<keyword evidence="12" id="KW-0804">Transcription</keyword>
<evidence type="ECO:0000256" key="4">
    <source>
        <dbReference type="ARBA" id="ARBA00022603"/>
    </source>
</evidence>
<evidence type="ECO:0000256" key="3">
    <source>
        <dbReference type="ARBA" id="ARBA00012000"/>
    </source>
</evidence>
<keyword evidence="13" id="KW-0234">DNA repair</keyword>
<keyword evidence="4" id="KW-0489">Methyltransferase</keyword>
<dbReference type="Pfam" id="PF02805">
    <property type="entry name" value="Ada_Zn_binding"/>
    <property type="match status" value="1"/>
</dbReference>
<dbReference type="Proteomes" id="UP001603013">
    <property type="component" value="Unassembled WGS sequence"/>
</dbReference>
<evidence type="ECO:0000256" key="12">
    <source>
        <dbReference type="ARBA" id="ARBA00023163"/>
    </source>
</evidence>
<keyword evidence="9" id="KW-0805">Transcription regulation</keyword>
<dbReference type="RefSeq" id="WP_391935113.1">
    <property type="nucleotide sequence ID" value="NZ_JBIBSM010000008.1"/>
</dbReference>
<dbReference type="PANTHER" id="PTHR43003:SF13">
    <property type="entry name" value="DNA-3-METHYLADENINE GLYCOSYLASE 2"/>
    <property type="match status" value="1"/>
</dbReference>
<dbReference type="InterPro" id="IPR037046">
    <property type="entry name" value="AlkA_N_sf"/>
</dbReference>
<dbReference type="PROSITE" id="PS00041">
    <property type="entry name" value="HTH_ARAC_FAMILY_1"/>
    <property type="match status" value="1"/>
</dbReference>
<evidence type="ECO:0000313" key="16">
    <source>
        <dbReference type="Proteomes" id="UP001603013"/>
    </source>
</evidence>
<dbReference type="InterPro" id="IPR018062">
    <property type="entry name" value="HTH_AraC-typ_CS"/>
</dbReference>
<dbReference type="EC" id="3.2.2.21" evidence="3"/>
<dbReference type="SUPFAM" id="SSF55945">
    <property type="entry name" value="TATA-box binding protein-like"/>
    <property type="match status" value="1"/>
</dbReference>
<accession>A0ABW6YDS5</accession>
<dbReference type="InterPro" id="IPR011257">
    <property type="entry name" value="DNA_glycosylase"/>
</dbReference>
<dbReference type="SMART" id="SM00342">
    <property type="entry name" value="HTH_ARAC"/>
    <property type="match status" value="1"/>
</dbReference>
<keyword evidence="16" id="KW-1185">Reference proteome</keyword>
<evidence type="ECO:0000259" key="14">
    <source>
        <dbReference type="PROSITE" id="PS01124"/>
    </source>
</evidence>
<dbReference type="InterPro" id="IPR051912">
    <property type="entry name" value="Alkylbase_DNA_Glycosylase/TA"/>
</dbReference>
<keyword evidence="10" id="KW-0238">DNA-binding</keyword>
<keyword evidence="8" id="KW-0862">Zinc</keyword>
<proteinExistence type="predicted"/>
<dbReference type="SMART" id="SM01009">
    <property type="entry name" value="AlkA_N"/>
    <property type="match status" value="1"/>
</dbReference>
<dbReference type="Pfam" id="PF06029">
    <property type="entry name" value="AlkA_N"/>
    <property type="match status" value="1"/>
</dbReference>
<evidence type="ECO:0000313" key="15">
    <source>
        <dbReference type="EMBL" id="MFF8277905.1"/>
    </source>
</evidence>
<name>A0ABW6YDS5_9ACTN</name>
<dbReference type="SUPFAM" id="SSF48150">
    <property type="entry name" value="DNA-glycosylase"/>
    <property type="match status" value="1"/>
</dbReference>
<dbReference type="InterPro" id="IPR023170">
    <property type="entry name" value="HhH_base_excis_C"/>
</dbReference>
<dbReference type="Pfam" id="PF00730">
    <property type="entry name" value="HhH-GPD"/>
    <property type="match status" value="1"/>
</dbReference>
<protein>
    <recommendedName>
        <fullName evidence="3">DNA-3-methyladenine glycosylase II</fullName>
        <ecNumber evidence="3">3.2.2.21</ecNumber>
    </recommendedName>
</protein>
<evidence type="ECO:0000256" key="11">
    <source>
        <dbReference type="ARBA" id="ARBA00023159"/>
    </source>
</evidence>
<evidence type="ECO:0000256" key="2">
    <source>
        <dbReference type="ARBA" id="ARBA00001947"/>
    </source>
</evidence>
<dbReference type="CDD" id="cd00056">
    <property type="entry name" value="ENDO3c"/>
    <property type="match status" value="1"/>
</dbReference>
<dbReference type="Gene3D" id="3.40.10.10">
    <property type="entry name" value="DNA Methylphosphotriester Repair Domain"/>
    <property type="match status" value="1"/>
</dbReference>
<dbReference type="Gene3D" id="3.30.310.20">
    <property type="entry name" value="DNA-3-methyladenine glycosylase AlkA, N-terminal domain"/>
    <property type="match status" value="1"/>
</dbReference>
<dbReference type="InterPro" id="IPR018060">
    <property type="entry name" value="HTH_AraC"/>
</dbReference>
<reference evidence="15 16" key="1">
    <citation type="submission" date="2024-10" db="EMBL/GenBank/DDBJ databases">
        <title>The Natural Products Discovery Center: Release of the First 8490 Sequenced Strains for Exploring Actinobacteria Biosynthetic Diversity.</title>
        <authorList>
            <person name="Kalkreuter E."/>
            <person name="Kautsar S.A."/>
            <person name="Yang D."/>
            <person name="Bader C.D."/>
            <person name="Teijaro C.N."/>
            <person name="Fluegel L."/>
            <person name="Davis C.M."/>
            <person name="Simpson J.R."/>
            <person name="Lauterbach L."/>
            <person name="Steele A.D."/>
            <person name="Gui C."/>
            <person name="Meng S."/>
            <person name="Li G."/>
            <person name="Viehrig K."/>
            <person name="Ye F."/>
            <person name="Su P."/>
            <person name="Kiefer A.F."/>
            <person name="Nichols A."/>
            <person name="Cepeda A.J."/>
            <person name="Yan W."/>
            <person name="Fan B."/>
            <person name="Jiang Y."/>
            <person name="Adhikari A."/>
            <person name="Zheng C.-J."/>
            <person name="Schuster L."/>
            <person name="Cowan T.M."/>
            <person name="Smanski M.J."/>
            <person name="Chevrette M.G."/>
            <person name="De Carvalho L.P.S."/>
            <person name="Shen B."/>
        </authorList>
    </citation>
    <scope>NUCLEOTIDE SEQUENCE [LARGE SCALE GENOMIC DNA]</scope>
    <source>
        <strain evidence="15 16">NPDC015755</strain>
    </source>
</reference>
<dbReference type="Gene3D" id="1.10.10.60">
    <property type="entry name" value="Homeodomain-like"/>
    <property type="match status" value="1"/>
</dbReference>
<evidence type="ECO:0000256" key="7">
    <source>
        <dbReference type="ARBA" id="ARBA00022763"/>
    </source>
</evidence>
<dbReference type="Gene3D" id="1.10.340.30">
    <property type="entry name" value="Hypothetical protein, domain 2"/>
    <property type="match status" value="1"/>
</dbReference>
<evidence type="ECO:0000256" key="1">
    <source>
        <dbReference type="ARBA" id="ARBA00000086"/>
    </source>
</evidence>
<evidence type="ECO:0000256" key="5">
    <source>
        <dbReference type="ARBA" id="ARBA00022679"/>
    </source>
</evidence>
<keyword evidence="7" id="KW-0227">DNA damage</keyword>
<dbReference type="InterPro" id="IPR035451">
    <property type="entry name" value="Ada-like_dom_sf"/>
</dbReference>
<dbReference type="Pfam" id="PF12833">
    <property type="entry name" value="HTH_18"/>
    <property type="match status" value="1"/>
</dbReference>
<comment type="cofactor">
    <cofactor evidence="2">
        <name>Zn(2+)</name>
        <dbReference type="ChEBI" id="CHEBI:29105"/>
    </cofactor>
</comment>
<organism evidence="15 16">
    <name type="scientific">Streptomyces lateritius</name>
    <dbReference type="NCBI Taxonomy" id="67313"/>
    <lineage>
        <taxon>Bacteria</taxon>
        <taxon>Bacillati</taxon>
        <taxon>Actinomycetota</taxon>
        <taxon>Actinomycetes</taxon>
        <taxon>Kitasatosporales</taxon>
        <taxon>Streptomycetaceae</taxon>
        <taxon>Streptomyces</taxon>
    </lineage>
</organism>
<gene>
    <name evidence="15" type="ORF">ACF05T_17610</name>
</gene>
<dbReference type="PROSITE" id="PS01124">
    <property type="entry name" value="HTH_ARAC_FAMILY_2"/>
    <property type="match status" value="1"/>
</dbReference>
<feature type="domain" description="HTH araC/xylS-type" evidence="14">
    <location>
        <begin position="87"/>
        <end position="185"/>
    </location>
</feature>
<dbReference type="InterPro" id="IPR003265">
    <property type="entry name" value="HhH-GPD_domain"/>
</dbReference>
<dbReference type="SUPFAM" id="SSF57884">
    <property type="entry name" value="Ada DNA repair protein, N-terminal domain (N-Ada 10)"/>
    <property type="match status" value="1"/>
</dbReference>
<evidence type="ECO:0000256" key="8">
    <source>
        <dbReference type="ARBA" id="ARBA00022833"/>
    </source>
</evidence>
<comment type="catalytic activity">
    <reaction evidence="1">
        <text>Hydrolysis of alkylated DNA, releasing 3-methyladenine, 3-methylguanine, 7-methylguanine and 7-methyladenine.</text>
        <dbReference type="EC" id="3.2.2.21"/>
    </reaction>
</comment>
<evidence type="ECO:0000256" key="6">
    <source>
        <dbReference type="ARBA" id="ARBA00022723"/>
    </source>
</evidence>
<keyword evidence="6" id="KW-0479">Metal-binding</keyword>
<dbReference type="PANTHER" id="PTHR43003">
    <property type="entry name" value="DNA-3-METHYLADENINE GLYCOSYLASE"/>
    <property type="match status" value="1"/>
</dbReference>
<evidence type="ECO:0000256" key="10">
    <source>
        <dbReference type="ARBA" id="ARBA00023125"/>
    </source>
</evidence>